<comment type="caution">
    <text evidence="5">The sequence shown here is derived from an EMBL/GenBank/DDBJ whole genome shotgun (WGS) entry which is preliminary data.</text>
</comment>
<name>A0A645CPN0_9ZZZZ</name>
<sequence length="167" mass="18704">MNTGNPRLDASTLDIWYINRGIRSYTRDALRPLGLSIPEAVTLKMLSCMGSEASQRQLLVQMAERSGAGDAGFPFDKGLMTRTMQSLEGKGYVQRARNPDDNRSSLFRLTEEGKRFCGLMRDIMSGLIHKALDGIPEEELDVSARVLSKIKENLIKETYDKENVSCK</sequence>
<keyword evidence="1" id="KW-0805">Transcription regulation</keyword>
<dbReference type="InterPro" id="IPR036390">
    <property type="entry name" value="WH_DNA-bd_sf"/>
</dbReference>
<dbReference type="GO" id="GO:0003700">
    <property type="term" value="F:DNA-binding transcription factor activity"/>
    <property type="evidence" value="ECO:0007669"/>
    <property type="project" value="InterPro"/>
</dbReference>
<evidence type="ECO:0000259" key="4">
    <source>
        <dbReference type="PROSITE" id="PS50995"/>
    </source>
</evidence>
<accession>A0A645CPN0</accession>
<evidence type="ECO:0000313" key="5">
    <source>
        <dbReference type="EMBL" id="MPM78867.1"/>
    </source>
</evidence>
<proteinExistence type="predicted"/>
<dbReference type="PROSITE" id="PS50995">
    <property type="entry name" value="HTH_MARR_2"/>
    <property type="match status" value="1"/>
</dbReference>
<dbReference type="GO" id="GO:0003677">
    <property type="term" value="F:DNA binding"/>
    <property type="evidence" value="ECO:0007669"/>
    <property type="project" value="UniProtKB-KW"/>
</dbReference>
<evidence type="ECO:0000256" key="1">
    <source>
        <dbReference type="ARBA" id="ARBA00023015"/>
    </source>
</evidence>
<gene>
    <name evidence="5" type="primary">slyA_36</name>
    <name evidence="5" type="ORF">SDC9_125882</name>
</gene>
<evidence type="ECO:0000256" key="2">
    <source>
        <dbReference type="ARBA" id="ARBA00023125"/>
    </source>
</evidence>
<organism evidence="5">
    <name type="scientific">bioreactor metagenome</name>
    <dbReference type="NCBI Taxonomy" id="1076179"/>
    <lineage>
        <taxon>unclassified sequences</taxon>
        <taxon>metagenomes</taxon>
        <taxon>ecological metagenomes</taxon>
    </lineage>
</organism>
<dbReference type="SUPFAM" id="SSF46785">
    <property type="entry name" value="Winged helix' DNA-binding domain"/>
    <property type="match status" value="1"/>
</dbReference>
<evidence type="ECO:0000256" key="3">
    <source>
        <dbReference type="ARBA" id="ARBA00023163"/>
    </source>
</evidence>
<reference evidence="5" key="1">
    <citation type="submission" date="2019-08" db="EMBL/GenBank/DDBJ databases">
        <authorList>
            <person name="Kucharzyk K."/>
            <person name="Murdoch R.W."/>
            <person name="Higgins S."/>
            <person name="Loffler F."/>
        </authorList>
    </citation>
    <scope>NUCLEOTIDE SEQUENCE</scope>
</reference>
<dbReference type="EMBL" id="VSSQ01028958">
    <property type="protein sequence ID" value="MPM78867.1"/>
    <property type="molecule type" value="Genomic_DNA"/>
</dbReference>
<dbReference type="Gene3D" id="1.10.10.10">
    <property type="entry name" value="Winged helix-like DNA-binding domain superfamily/Winged helix DNA-binding domain"/>
    <property type="match status" value="1"/>
</dbReference>
<dbReference type="AlphaFoldDB" id="A0A645CPN0"/>
<dbReference type="Pfam" id="PF01047">
    <property type="entry name" value="MarR"/>
    <property type="match status" value="1"/>
</dbReference>
<dbReference type="SMART" id="SM00347">
    <property type="entry name" value="HTH_MARR"/>
    <property type="match status" value="1"/>
</dbReference>
<feature type="domain" description="HTH marR-type" evidence="4">
    <location>
        <begin position="1"/>
        <end position="152"/>
    </location>
</feature>
<dbReference type="InterPro" id="IPR000835">
    <property type="entry name" value="HTH_MarR-typ"/>
</dbReference>
<dbReference type="PRINTS" id="PR00598">
    <property type="entry name" value="HTHMARR"/>
</dbReference>
<dbReference type="PANTHER" id="PTHR42756">
    <property type="entry name" value="TRANSCRIPTIONAL REGULATOR, MARR"/>
    <property type="match status" value="1"/>
</dbReference>
<dbReference type="InterPro" id="IPR036388">
    <property type="entry name" value="WH-like_DNA-bd_sf"/>
</dbReference>
<protein>
    <submittedName>
        <fullName evidence="5">Transcriptional regulator SlyA</fullName>
    </submittedName>
</protein>
<dbReference type="PANTHER" id="PTHR42756:SF1">
    <property type="entry name" value="TRANSCRIPTIONAL REPRESSOR OF EMRAB OPERON"/>
    <property type="match status" value="1"/>
</dbReference>
<keyword evidence="2" id="KW-0238">DNA-binding</keyword>
<keyword evidence="3" id="KW-0804">Transcription</keyword>